<protein>
    <submittedName>
        <fullName evidence="1">Uncharacterized protein</fullName>
    </submittedName>
</protein>
<keyword evidence="2" id="KW-1185">Reference proteome</keyword>
<dbReference type="Proteomes" id="UP000000561">
    <property type="component" value="Chromosome 16"/>
</dbReference>
<dbReference type="VEuPathDB" id="FungiDB:UMAG_12016"/>
<evidence type="ECO:0000313" key="1">
    <source>
        <dbReference type="EMBL" id="KIS66833.1"/>
    </source>
</evidence>
<dbReference type="EMBL" id="CM003155">
    <property type="protein sequence ID" value="KIS66833.1"/>
    <property type="molecule type" value="Genomic_DNA"/>
</dbReference>
<name>A0A0D1CIN0_MYCMD</name>
<gene>
    <name evidence="1" type="ORF">UMAG_12016</name>
</gene>
<organism evidence="1 2">
    <name type="scientific">Mycosarcoma maydis</name>
    <name type="common">Corn smut fungus</name>
    <name type="synonym">Ustilago maydis</name>
    <dbReference type="NCBI Taxonomy" id="5270"/>
    <lineage>
        <taxon>Eukaryota</taxon>
        <taxon>Fungi</taxon>
        <taxon>Dikarya</taxon>
        <taxon>Basidiomycota</taxon>
        <taxon>Ustilaginomycotina</taxon>
        <taxon>Ustilaginomycetes</taxon>
        <taxon>Ustilaginales</taxon>
        <taxon>Ustilaginaceae</taxon>
        <taxon>Mycosarcoma</taxon>
    </lineage>
</organism>
<proteinExistence type="predicted"/>
<dbReference type="AlphaFoldDB" id="A0A0D1CIN0"/>
<evidence type="ECO:0000313" key="2">
    <source>
        <dbReference type="Proteomes" id="UP000000561"/>
    </source>
</evidence>
<dbReference type="RefSeq" id="XP_011391569.1">
    <property type="nucleotide sequence ID" value="XM_011393267.1"/>
</dbReference>
<dbReference type="KEGG" id="uma:UMAG_12016"/>
<accession>A0A0D1CIN0</accession>
<reference evidence="1 2" key="1">
    <citation type="journal article" date="2006" name="Nature">
        <title>Insights from the genome of the biotrophic fungal plant pathogen Ustilago maydis.</title>
        <authorList>
            <person name="Kamper J."/>
            <person name="Kahmann R."/>
            <person name="Bolker M."/>
            <person name="Ma L.J."/>
            <person name="Brefort T."/>
            <person name="Saville B.J."/>
            <person name="Banuett F."/>
            <person name="Kronstad J.W."/>
            <person name="Gold S.E."/>
            <person name="Muller O."/>
            <person name="Perlin M.H."/>
            <person name="Wosten H.A."/>
            <person name="de Vries R."/>
            <person name="Ruiz-Herrera J."/>
            <person name="Reynaga-Pena C.G."/>
            <person name="Snetselaar K."/>
            <person name="McCann M."/>
            <person name="Perez-Martin J."/>
            <person name="Feldbrugge M."/>
            <person name="Basse C.W."/>
            <person name="Steinberg G."/>
            <person name="Ibeas J.I."/>
            <person name="Holloman W."/>
            <person name="Guzman P."/>
            <person name="Farman M."/>
            <person name="Stajich J.E."/>
            <person name="Sentandreu R."/>
            <person name="Gonzalez-Prieto J.M."/>
            <person name="Kennell J.C."/>
            <person name="Molina L."/>
            <person name="Schirawski J."/>
            <person name="Mendoza-Mendoza A."/>
            <person name="Greilinger D."/>
            <person name="Munch K."/>
            <person name="Rossel N."/>
            <person name="Scherer M."/>
            <person name="Vranes M."/>
            <person name="Ladendorf O."/>
            <person name="Vincon V."/>
            <person name="Fuchs U."/>
            <person name="Sandrock B."/>
            <person name="Meng S."/>
            <person name="Ho E.C."/>
            <person name="Cahill M.J."/>
            <person name="Boyce K.J."/>
            <person name="Klose J."/>
            <person name="Klosterman S.J."/>
            <person name="Deelstra H.J."/>
            <person name="Ortiz-Castellanos L."/>
            <person name="Li W."/>
            <person name="Sanchez-Alonso P."/>
            <person name="Schreier P.H."/>
            <person name="Hauser-Hahn I."/>
            <person name="Vaupel M."/>
            <person name="Koopmann E."/>
            <person name="Friedrich G."/>
            <person name="Voss H."/>
            <person name="Schluter T."/>
            <person name="Margolis J."/>
            <person name="Platt D."/>
            <person name="Swimmer C."/>
            <person name="Gnirke A."/>
            <person name="Chen F."/>
            <person name="Vysotskaia V."/>
            <person name="Mannhaupt G."/>
            <person name="Guldener U."/>
            <person name="Munsterkotter M."/>
            <person name="Haase D."/>
            <person name="Oesterheld M."/>
            <person name="Mewes H.W."/>
            <person name="Mauceli E.W."/>
            <person name="DeCaprio D."/>
            <person name="Wade C.M."/>
            <person name="Butler J."/>
            <person name="Young S."/>
            <person name="Jaffe D.B."/>
            <person name="Calvo S."/>
            <person name="Nusbaum C."/>
            <person name="Galagan J."/>
            <person name="Birren B.W."/>
        </authorList>
    </citation>
    <scope>NUCLEOTIDE SEQUENCE [LARGE SCALE GENOMIC DNA]</scope>
    <source>
        <strain evidence="2">DSM 14603 / FGSC 9021 / UM521</strain>
    </source>
</reference>
<dbReference type="OrthoDB" id="63935at2759"/>
<dbReference type="GeneID" id="23567807"/>
<dbReference type="InParanoid" id="A0A0D1CIN0"/>
<sequence length="136" mass="14859">MELHMHTLTGWSSDNFHLLLDEQLVAPSTIKRLAIVRPILLVSGIEIGSVYAEEMLLHGYTIQRSDVGLLINNTLSKGSQIRGGGGKGCHSDIPMQPGRVRHGAISRRASCISHIMGCHVDFSYKTADGASRHSDR</sequence>